<dbReference type="OrthoDB" id="3600004at2759"/>
<protein>
    <recommendedName>
        <fullName evidence="1">Heterokaryon incompatibility domain-containing protein</fullName>
    </recommendedName>
</protein>
<dbReference type="Pfam" id="PF06985">
    <property type="entry name" value="HET"/>
    <property type="match status" value="1"/>
</dbReference>
<keyword evidence="3" id="KW-1185">Reference proteome</keyword>
<proteinExistence type="predicted"/>
<gene>
    <name evidence="2" type="ORF">OCU04_003375</name>
</gene>
<comment type="caution">
    <text evidence="2">The sequence shown here is derived from an EMBL/GenBank/DDBJ whole genome shotgun (WGS) entry which is preliminary data.</text>
</comment>
<name>A0A9X0DLS8_9HELO</name>
<dbReference type="InterPro" id="IPR052895">
    <property type="entry name" value="HetReg/Transcr_Mod"/>
</dbReference>
<dbReference type="Proteomes" id="UP001152300">
    <property type="component" value="Unassembled WGS sequence"/>
</dbReference>
<accession>A0A9X0DLS8</accession>
<dbReference type="AlphaFoldDB" id="A0A9X0DLS8"/>
<organism evidence="2 3">
    <name type="scientific">Sclerotinia nivalis</name>
    <dbReference type="NCBI Taxonomy" id="352851"/>
    <lineage>
        <taxon>Eukaryota</taxon>
        <taxon>Fungi</taxon>
        <taxon>Dikarya</taxon>
        <taxon>Ascomycota</taxon>
        <taxon>Pezizomycotina</taxon>
        <taxon>Leotiomycetes</taxon>
        <taxon>Helotiales</taxon>
        <taxon>Sclerotiniaceae</taxon>
        <taxon>Sclerotinia</taxon>
    </lineage>
</organism>
<evidence type="ECO:0000313" key="2">
    <source>
        <dbReference type="EMBL" id="KAJ8067774.1"/>
    </source>
</evidence>
<sequence length="115" mass="13591">MRKFYERAEKVLVWLGREGEDSQQALLLANYLYQYRHSEKNLTEYVFENPQIAAYFTALKLLFSRHYWKRIWVVQEVTVAKDCLVLCGNKTIPLYVLIEAQEVMKSDQGQRALAL</sequence>
<dbReference type="InterPro" id="IPR010730">
    <property type="entry name" value="HET"/>
</dbReference>
<dbReference type="PANTHER" id="PTHR24148:SF73">
    <property type="entry name" value="HET DOMAIN PROTEIN (AFU_ORTHOLOGUE AFUA_8G01020)"/>
    <property type="match status" value="1"/>
</dbReference>
<feature type="domain" description="Heterokaryon incompatibility" evidence="1">
    <location>
        <begin position="1"/>
        <end position="76"/>
    </location>
</feature>
<evidence type="ECO:0000259" key="1">
    <source>
        <dbReference type="Pfam" id="PF06985"/>
    </source>
</evidence>
<dbReference type="EMBL" id="JAPEIS010000003">
    <property type="protein sequence ID" value="KAJ8067774.1"/>
    <property type="molecule type" value="Genomic_DNA"/>
</dbReference>
<dbReference type="PANTHER" id="PTHR24148">
    <property type="entry name" value="ANKYRIN REPEAT DOMAIN-CONTAINING PROTEIN 39 HOMOLOG-RELATED"/>
    <property type="match status" value="1"/>
</dbReference>
<reference evidence="2" key="1">
    <citation type="submission" date="2022-11" db="EMBL/GenBank/DDBJ databases">
        <title>Genome Resource of Sclerotinia nivalis Strain SnTB1, a Plant Pathogen Isolated from American Ginseng.</title>
        <authorList>
            <person name="Fan S."/>
        </authorList>
    </citation>
    <scope>NUCLEOTIDE SEQUENCE</scope>
    <source>
        <strain evidence="2">SnTB1</strain>
    </source>
</reference>
<evidence type="ECO:0000313" key="3">
    <source>
        <dbReference type="Proteomes" id="UP001152300"/>
    </source>
</evidence>